<reference evidence="1 2" key="1">
    <citation type="submission" date="2020-04" db="EMBL/GenBank/DDBJ databases">
        <authorList>
            <person name="Basu S."/>
            <person name="Maruthanayagam V."/>
            <person name="Chakraborty S."/>
            <person name="Pramanik A."/>
            <person name="Mukherjee J."/>
            <person name="Brink B."/>
        </authorList>
    </citation>
    <scope>NUCLEOTIDE SEQUENCE [LARGE SCALE GENOMIC DNA]</scope>
    <source>
        <strain evidence="1 2">AP17</strain>
    </source>
</reference>
<dbReference type="Gene3D" id="1.10.530.10">
    <property type="match status" value="1"/>
</dbReference>
<evidence type="ECO:0000313" key="1">
    <source>
        <dbReference type="EMBL" id="QIZ73522.1"/>
    </source>
</evidence>
<dbReference type="AlphaFoldDB" id="A0A6H1U3S5"/>
<sequence length="211" mass="24115">MALLGIAASALLLALQYCQGDRRDRLEPFDGEIAPLVMEGGDPYVRALMRTISASESNVRRPYAVLYGGEYIDDLSEHPDRCIPIVSGPNWGDCTTAAGRYQFITTTWLEVADRYHPDPSHFLFWISYSFEPEYQDRVVHRWLSDRAAWGADIPALLRQGNLDEVFWLLSGTWTSLSYGIERNSMTPYLFEIYWEMLDEELGTARSSRSQT</sequence>
<evidence type="ECO:0000313" key="2">
    <source>
        <dbReference type="Proteomes" id="UP000500857"/>
    </source>
</evidence>
<organism evidence="1 2">
    <name type="scientific">Oxynema aestuarii AP17</name>
    <dbReference type="NCBI Taxonomy" id="2064643"/>
    <lineage>
        <taxon>Bacteria</taxon>
        <taxon>Bacillati</taxon>
        <taxon>Cyanobacteriota</taxon>
        <taxon>Cyanophyceae</taxon>
        <taxon>Oscillatoriophycideae</taxon>
        <taxon>Oscillatoriales</taxon>
        <taxon>Oscillatoriaceae</taxon>
        <taxon>Oxynema</taxon>
        <taxon>Oxynema aestuarii</taxon>
    </lineage>
</organism>
<dbReference type="KEGG" id="oxy:HCG48_00685"/>
<name>A0A6H1U3S5_9CYAN</name>
<proteinExistence type="predicted"/>
<dbReference type="InterPro" id="IPR023346">
    <property type="entry name" value="Lysozyme-like_dom_sf"/>
</dbReference>
<accession>A0A6H1U3S5</accession>
<protein>
    <submittedName>
        <fullName evidence="1">Glycoside hydrolase family protein</fullName>
    </submittedName>
</protein>
<dbReference type="Proteomes" id="UP000500857">
    <property type="component" value="Chromosome"/>
</dbReference>
<gene>
    <name evidence="1" type="ORF">HCG48_00685</name>
</gene>
<dbReference type="SUPFAM" id="SSF53955">
    <property type="entry name" value="Lysozyme-like"/>
    <property type="match status" value="1"/>
</dbReference>
<dbReference type="GO" id="GO:0016787">
    <property type="term" value="F:hydrolase activity"/>
    <property type="evidence" value="ECO:0007669"/>
    <property type="project" value="UniProtKB-KW"/>
</dbReference>
<keyword evidence="1" id="KW-0378">Hydrolase</keyword>
<dbReference type="EMBL" id="CP051167">
    <property type="protein sequence ID" value="QIZ73522.1"/>
    <property type="molecule type" value="Genomic_DNA"/>
</dbReference>
<keyword evidence="2" id="KW-1185">Reference proteome</keyword>